<evidence type="ECO:0000313" key="3">
    <source>
        <dbReference type="EMBL" id="SHM20688.1"/>
    </source>
</evidence>
<dbReference type="STRING" id="178356.SAMN05216269_10392"/>
<keyword evidence="4" id="KW-1185">Reference proteome</keyword>
<dbReference type="InterPro" id="IPR001296">
    <property type="entry name" value="Glyco_trans_1"/>
</dbReference>
<dbReference type="SUPFAM" id="SSF53756">
    <property type="entry name" value="UDP-Glycosyltransferase/glycogen phosphorylase"/>
    <property type="match status" value="1"/>
</dbReference>
<dbReference type="PANTHER" id="PTHR12526:SF572">
    <property type="entry name" value="BLL5144 PROTEIN"/>
    <property type="match status" value="1"/>
</dbReference>
<feature type="region of interest" description="Disordered" evidence="1">
    <location>
        <begin position="1"/>
        <end position="27"/>
    </location>
</feature>
<organism evidence="3 4">
    <name type="scientific">Flavobacterium xinjiangense</name>
    <dbReference type="NCBI Taxonomy" id="178356"/>
    <lineage>
        <taxon>Bacteria</taxon>
        <taxon>Pseudomonadati</taxon>
        <taxon>Bacteroidota</taxon>
        <taxon>Flavobacteriia</taxon>
        <taxon>Flavobacteriales</taxon>
        <taxon>Flavobacteriaceae</taxon>
        <taxon>Flavobacterium</taxon>
    </lineage>
</organism>
<evidence type="ECO:0000256" key="1">
    <source>
        <dbReference type="SAM" id="MobiDB-lite"/>
    </source>
</evidence>
<name>A0A1M7GWZ9_9FLAO</name>
<evidence type="ECO:0000313" key="4">
    <source>
        <dbReference type="Proteomes" id="UP000184092"/>
    </source>
</evidence>
<protein>
    <submittedName>
        <fullName evidence="3">Glycosyltransferase involved in cell wall bisynthesis</fullName>
    </submittedName>
</protein>
<reference evidence="4" key="1">
    <citation type="submission" date="2016-11" db="EMBL/GenBank/DDBJ databases">
        <authorList>
            <person name="Varghese N."/>
            <person name="Submissions S."/>
        </authorList>
    </citation>
    <scope>NUCLEOTIDE SEQUENCE [LARGE SCALE GENOMIC DNA]</scope>
    <source>
        <strain evidence="4">CGMCC 1.2749</strain>
    </source>
</reference>
<dbReference type="GO" id="GO:0005975">
    <property type="term" value="P:carbohydrate metabolic process"/>
    <property type="evidence" value="ECO:0007669"/>
    <property type="project" value="InterPro"/>
</dbReference>
<dbReference type="SUPFAM" id="SSF48208">
    <property type="entry name" value="Six-hairpin glycosidases"/>
    <property type="match status" value="1"/>
</dbReference>
<evidence type="ECO:0000259" key="2">
    <source>
        <dbReference type="Pfam" id="PF00534"/>
    </source>
</evidence>
<feature type="compositionally biased region" description="Basic residues" evidence="1">
    <location>
        <begin position="1"/>
        <end position="26"/>
    </location>
</feature>
<dbReference type="Pfam" id="PF00534">
    <property type="entry name" value="Glycos_transf_1"/>
    <property type="match status" value="1"/>
</dbReference>
<dbReference type="PANTHER" id="PTHR12526">
    <property type="entry name" value="GLYCOSYLTRANSFERASE"/>
    <property type="match status" value="1"/>
</dbReference>
<proteinExistence type="predicted"/>
<dbReference type="EMBL" id="FRCL01000003">
    <property type="protein sequence ID" value="SHM20688.1"/>
    <property type="molecule type" value="Genomic_DNA"/>
</dbReference>
<dbReference type="GO" id="GO:0016757">
    <property type="term" value="F:glycosyltransferase activity"/>
    <property type="evidence" value="ECO:0007669"/>
    <property type="project" value="InterPro"/>
</dbReference>
<accession>A0A1M7GWZ9</accession>
<feature type="domain" description="Glycosyl transferase family 1" evidence="2">
    <location>
        <begin position="224"/>
        <end position="397"/>
    </location>
</feature>
<dbReference type="InterPro" id="IPR008928">
    <property type="entry name" value="6-hairpin_glycosidase_sf"/>
</dbReference>
<gene>
    <name evidence="3" type="ORF">SAMN05216269_10392</name>
</gene>
<sequence length="804" mass="91209">MPNTKKMRNRFTTKSSKLRSAGRQKKGYSSESSAICIPEPKMKLPEILFITSYPPRECGIATYSQDLIKALNNKFKHSFKIKICPLESKNEQHVYSEPTQYILNTDHTNAFQNLATKINDNNAIQIVLIQHEFGLFRKKEADFRQFLNTLLKPVILVFHTVLPNPNESLKENVKKITESAHSIIVMTSSSAKILINDYGVTSDKITIIAHGTHLVPHSDKALLKEKYKLTGRKVLSTFGLLSSGKSIETTLDALPKIIKENHDVLFLIIGKTHPSVAKEEGEKYRLMLEAKIETLQLQNHVQFINRYLSLSNLLEYLQLTDIYLFTSKDPNQAVSGTFSYAMSCGCPIVSTPIPHASEVLCGGSGIIVDFGNVQQLAIEVNHLLLDEQLRKNTSANALHKIAPTAWENAAIAHALLFEKIAEITLSLHYKMPKINLDHIKKLTTSFGMIQFSNINKPDINSGYTLDDNARAMVAMCQHFELTKDVTDLEYIYIYFDFIKYCMQPGGHFLNYIDEYHQFTNQNNTTNLSDSNGRAIWALGYLISIGDLIPQDLAKAAQTTMDTALLNVNKIYSTRAMAFIIKGVYYSNAKNKLAQNVVLIKELANRLVQMYRHESDKKWAWFESYLTYGNSILPEALLCAWLATGDDVYKKTAKSSFDFLLSKIFRENCINVVSNKGWLHKEKESIPTPLGGEQPIDVAYTILALSKFYDVFKEDAYLQKIEIAFSWFLGNNHLKQIIYNPCTGGCYDGLEDTYINLNQGAESTVSYLMARLTVKKTFKKILKHFRTTESQRELYLKLNSKNQFA</sequence>
<dbReference type="AlphaFoldDB" id="A0A1M7GWZ9"/>
<keyword evidence="3" id="KW-0808">Transferase</keyword>
<dbReference type="Gene3D" id="3.40.50.2000">
    <property type="entry name" value="Glycogen Phosphorylase B"/>
    <property type="match status" value="2"/>
</dbReference>
<dbReference type="Proteomes" id="UP000184092">
    <property type="component" value="Unassembled WGS sequence"/>
</dbReference>